<accession>A0A832G7G3</accession>
<organism evidence="1">
    <name type="scientific">Ignavibacterium album</name>
    <dbReference type="NCBI Taxonomy" id="591197"/>
    <lineage>
        <taxon>Bacteria</taxon>
        <taxon>Pseudomonadati</taxon>
        <taxon>Ignavibacteriota</taxon>
        <taxon>Ignavibacteria</taxon>
        <taxon>Ignavibacteriales</taxon>
        <taxon>Ignavibacteriaceae</taxon>
        <taxon>Ignavibacterium</taxon>
    </lineage>
</organism>
<dbReference type="PANTHER" id="PTHR34504:SF2">
    <property type="entry name" value="UPF0150 PROTEIN SSL0259"/>
    <property type="match status" value="1"/>
</dbReference>
<dbReference type="Gene3D" id="3.30.160.250">
    <property type="match status" value="1"/>
</dbReference>
<comment type="caution">
    <text evidence="1">The sequence shown here is derived from an EMBL/GenBank/DDBJ whole genome shotgun (WGS) entry which is preliminary data.</text>
</comment>
<dbReference type="SUPFAM" id="SSF143100">
    <property type="entry name" value="TTHA1013/TTHA0281-like"/>
    <property type="match status" value="1"/>
</dbReference>
<reference evidence="1" key="1">
    <citation type="journal article" date="2020" name="mSystems">
        <title>Genome- and Community-Level Interaction Insights into Carbon Utilization and Element Cycling Functions of Hydrothermarchaeota in Hydrothermal Sediment.</title>
        <authorList>
            <person name="Zhou Z."/>
            <person name="Liu Y."/>
            <person name="Xu W."/>
            <person name="Pan J."/>
            <person name="Luo Z.H."/>
            <person name="Li M."/>
        </authorList>
    </citation>
    <scope>NUCLEOTIDE SEQUENCE [LARGE SCALE GENOMIC DNA]</scope>
    <source>
        <strain evidence="1">SpSt-500</strain>
    </source>
</reference>
<dbReference type="AlphaFoldDB" id="A0A832G7G3"/>
<sequence length="73" mass="8285">MKKKFTAVINKEEKWYVAHCVELDVVSQGKTIEEAQANLKEAVELYLESFEPEDCPGSDSEIIFYPFEVAVNG</sequence>
<dbReference type="PANTHER" id="PTHR34504">
    <property type="entry name" value="ANTITOXIN HICB"/>
    <property type="match status" value="1"/>
</dbReference>
<proteinExistence type="predicted"/>
<dbReference type="InterPro" id="IPR051404">
    <property type="entry name" value="TA_system_antitoxin"/>
</dbReference>
<evidence type="ECO:0000313" key="1">
    <source>
        <dbReference type="EMBL" id="HGT47442.1"/>
    </source>
</evidence>
<gene>
    <name evidence="1" type="ORF">ENS56_05375</name>
</gene>
<dbReference type="InterPro" id="IPR035069">
    <property type="entry name" value="TTHA1013/TTHA0281-like"/>
</dbReference>
<name>A0A832G7G3_9BACT</name>
<protein>
    <submittedName>
        <fullName evidence="1">Type II toxin-antitoxin system HicB family antitoxin</fullName>
    </submittedName>
</protein>
<dbReference type="EMBL" id="DSVI01000006">
    <property type="protein sequence ID" value="HGT47442.1"/>
    <property type="molecule type" value="Genomic_DNA"/>
</dbReference>